<dbReference type="CDD" id="cd11378">
    <property type="entry name" value="DUF296"/>
    <property type="match status" value="1"/>
</dbReference>
<dbReference type="Proteomes" id="UP001237642">
    <property type="component" value="Unassembled WGS sequence"/>
</dbReference>
<reference evidence="7" key="2">
    <citation type="submission" date="2023-05" db="EMBL/GenBank/DDBJ databases">
        <authorList>
            <person name="Schelkunov M.I."/>
        </authorList>
    </citation>
    <scope>NUCLEOTIDE SEQUENCE</scope>
    <source>
        <strain evidence="7">Hsosn_3</strain>
        <tissue evidence="7">Leaf</tissue>
    </source>
</reference>
<feature type="compositionally biased region" description="Polar residues" evidence="5">
    <location>
        <begin position="284"/>
        <end position="307"/>
    </location>
</feature>
<sequence>MEPNESGLASYYHHHHHSSQPQQLPSPTTAVASPANNGMLPNSPRMVYPHSVPPPALETVRRKRGRPRKYGTPEQAAAAKRMSSAASTSVKKEAAVVGGGGGSSSGKKAQLGSLGGAGQGFVPHIITVAAGEDVGQKIMFFMQQSKRELCILSASGSISNASIHQPATFGGSITYEGRFDIISLSGSYIRTELGGRSGGLSVCLSSTDGQIIGGGVSGPLIAAGSVQVIVGAFLIDTKKDIVGDVKTDSSGNKSPSPIGGISVSNAAFPATVDSSGNQYMIQPRNMQMTPPHTNEWSGTDTRSNASYDFSGRMGPVENHSPENGDYDHIPNRD</sequence>
<organism evidence="7 8">
    <name type="scientific">Heracleum sosnowskyi</name>
    <dbReference type="NCBI Taxonomy" id="360622"/>
    <lineage>
        <taxon>Eukaryota</taxon>
        <taxon>Viridiplantae</taxon>
        <taxon>Streptophyta</taxon>
        <taxon>Embryophyta</taxon>
        <taxon>Tracheophyta</taxon>
        <taxon>Spermatophyta</taxon>
        <taxon>Magnoliopsida</taxon>
        <taxon>eudicotyledons</taxon>
        <taxon>Gunneridae</taxon>
        <taxon>Pentapetalae</taxon>
        <taxon>asterids</taxon>
        <taxon>campanulids</taxon>
        <taxon>Apiales</taxon>
        <taxon>Apiaceae</taxon>
        <taxon>Apioideae</taxon>
        <taxon>apioid superclade</taxon>
        <taxon>Tordylieae</taxon>
        <taxon>Tordyliinae</taxon>
        <taxon>Heracleum</taxon>
    </lineage>
</organism>
<feature type="compositionally biased region" description="Polar residues" evidence="5">
    <location>
        <begin position="28"/>
        <end position="40"/>
    </location>
</feature>
<evidence type="ECO:0000259" key="6">
    <source>
        <dbReference type="PROSITE" id="PS51742"/>
    </source>
</evidence>
<dbReference type="EMBL" id="JAUIZM010000013">
    <property type="protein sequence ID" value="KAK1353375.1"/>
    <property type="molecule type" value="Genomic_DNA"/>
</dbReference>
<dbReference type="PANTHER" id="PTHR31500:SF68">
    <property type="entry name" value="AT-HOOK MOTIF NUCLEAR-LOCALIZED PROTEIN 14"/>
    <property type="match status" value="1"/>
</dbReference>
<reference evidence="7" key="1">
    <citation type="submission" date="2023-02" db="EMBL/GenBank/DDBJ databases">
        <title>Genome of toxic invasive species Heracleum sosnowskyi carries increased number of genes despite the absence of recent whole-genome duplications.</title>
        <authorList>
            <person name="Schelkunov M."/>
            <person name="Shtratnikova V."/>
            <person name="Makarenko M."/>
            <person name="Klepikova A."/>
            <person name="Omelchenko D."/>
            <person name="Novikova G."/>
            <person name="Obukhova E."/>
            <person name="Bogdanov V."/>
            <person name="Penin A."/>
            <person name="Logacheva M."/>
        </authorList>
    </citation>
    <scope>NUCLEOTIDE SEQUENCE</scope>
    <source>
        <strain evidence="7">Hsosn_3</strain>
        <tissue evidence="7">Leaf</tissue>
    </source>
</reference>
<accession>A0AAD8GQQ9</accession>
<dbReference type="SUPFAM" id="SSF117856">
    <property type="entry name" value="AF0104/ALDC/Ptd012-like"/>
    <property type="match status" value="1"/>
</dbReference>
<feature type="compositionally biased region" description="Low complexity" evidence="5">
    <location>
        <begin position="76"/>
        <end position="85"/>
    </location>
</feature>
<comment type="subcellular location">
    <subcellularLocation>
        <location evidence="4">Nucleus</location>
    </subcellularLocation>
</comment>
<dbReference type="PROSITE" id="PS51742">
    <property type="entry name" value="PPC"/>
    <property type="match status" value="1"/>
</dbReference>
<comment type="function">
    <text evidence="4">Transcription factor that specifically binds AT-rich DNA sequences related to the nuclear matrix attachment regions (MARs).</text>
</comment>
<keyword evidence="2 4" id="KW-0238">DNA-binding</keyword>
<evidence type="ECO:0000256" key="3">
    <source>
        <dbReference type="ARBA" id="ARBA00023163"/>
    </source>
</evidence>
<evidence type="ECO:0000256" key="2">
    <source>
        <dbReference type="ARBA" id="ARBA00023125"/>
    </source>
</evidence>
<evidence type="ECO:0000256" key="4">
    <source>
        <dbReference type="RuleBase" id="RU367031"/>
    </source>
</evidence>
<proteinExistence type="predicted"/>
<comment type="caution">
    <text evidence="7">The sequence shown here is derived from an EMBL/GenBank/DDBJ whole genome shotgun (WGS) entry which is preliminary data.</text>
</comment>
<keyword evidence="4" id="KW-0539">Nucleus</keyword>
<comment type="domain">
    <text evidence="4">The PPC domain mediates interactions between AHL proteins.</text>
</comment>
<dbReference type="AlphaFoldDB" id="A0AAD8GQQ9"/>
<keyword evidence="8" id="KW-1185">Reference proteome</keyword>
<dbReference type="GO" id="GO:0003680">
    <property type="term" value="F:minor groove of adenine-thymine-rich DNA binding"/>
    <property type="evidence" value="ECO:0007669"/>
    <property type="project" value="UniProtKB-UniRule"/>
</dbReference>
<evidence type="ECO:0000313" key="7">
    <source>
        <dbReference type="EMBL" id="KAK1353375.1"/>
    </source>
</evidence>
<dbReference type="Gene3D" id="3.30.1330.80">
    <property type="entry name" value="Hypothetical protein, similar to alpha- acetolactate decarboxylase, domain 2"/>
    <property type="match status" value="1"/>
</dbReference>
<keyword evidence="3 4" id="KW-0804">Transcription</keyword>
<dbReference type="InterPro" id="IPR005175">
    <property type="entry name" value="PPC_dom"/>
</dbReference>
<dbReference type="GO" id="GO:0005634">
    <property type="term" value="C:nucleus"/>
    <property type="evidence" value="ECO:0007669"/>
    <property type="project" value="UniProtKB-SubCell"/>
</dbReference>
<feature type="region of interest" description="Disordered" evidence="5">
    <location>
        <begin position="1"/>
        <end position="85"/>
    </location>
</feature>
<feature type="compositionally biased region" description="Basic and acidic residues" evidence="5">
    <location>
        <begin position="319"/>
        <end position="333"/>
    </location>
</feature>
<name>A0AAD8GQQ9_9APIA</name>
<evidence type="ECO:0000256" key="1">
    <source>
        <dbReference type="ARBA" id="ARBA00023015"/>
    </source>
</evidence>
<keyword evidence="1 4" id="KW-0805">Transcription regulation</keyword>
<dbReference type="Pfam" id="PF03479">
    <property type="entry name" value="PCC"/>
    <property type="match status" value="1"/>
</dbReference>
<feature type="domain" description="PPC" evidence="6">
    <location>
        <begin position="117"/>
        <end position="255"/>
    </location>
</feature>
<protein>
    <recommendedName>
        <fullName evidence="4">AT-hook motif nuclear-localized protein</fullName>
    </recommendedName>
</protein>
<feature type="region of interest" description="Disordered" evidence="5">
    <location>
        <begin position="284"/>
        <end position="333"/>
    </location>
</feature>
<dbReference type="InterPro" id="IPR039605">
    <property type="entry name" value="AHL"/>
</dbReference>
<evidence type="ECO:0000256" key="5">
    <source>
        <dbReference type="SAM" id="MobiDB-lite"/>
    </source>
</evidence>
<gene>
    <name evidence="7" type="ORF">POM88_052510</name>
</gene>
<dbReference type="PANTHER" id="PTHR31500">
    <property type="entry name" value="AT-HOOK MOTIF NUCLEAR-LOCALIZED PROTEIN 9"/>
    <property type="match status" value="1"/>
</dbReference>
<evidence type="ECO:0000313" key="8">
    <source>
        <dbReference type="Proteomes" id="UP001237642"/>
    </source>
</evidence>